<dbReference type="InterPro" id="IPR011761">
    <property type="entry name" value="ATP-grasp"/>
</dbReference>
<dbReference type="InterPro" id="IPR041472">
    <property type="entry name" value="BL00235/CARNS1_N"/>
</dbReference>
<dbReference type="GO" id="GO:0046872">
    <property type="term" value="F:metal ion binding"/>
    <property type="evidence" value="ECO:0007669"/>
    <property type="project" value="InterPro"/>
</dbReference>
<accession>A0A5N8VAM4</accession>
<dbReference type="AlphaFoldDB" id="A0A5N8VAM4"/>
<keyword evidence="2 4" id="KW-0547">Nucleotide-binding</keyword>
<protein>
    <submittedName>
        <fullName evidence="6">ATP-grasp domain-containing protein</fullName>
    </submittedName>
</protein>
<evidence type="ECO:0000256" key="2">
    <source>
        <dbReference type="ARBA" id="ARBA00022741"/>
    </source>
</evidence>
<keyword evidence="3 4" id="KW-0067">ATP-binding</keyword>
<evidence type="ECO:0000259" key="5">
    <source>
        <dbReference type="PROSITE" id="PS50975"/>
    </source>
</evidence>
<dbReference type="Gene3D" id="3.30.470.20">
    <property type="entry name" value="ATP-grasp fold, B domain"/>
    <property type="match status" value="1"/>
</dbReference>
<keyword evidence="7" id="KW-1185">Reference proteome</keyword>
<sequence>MGSDVGTTAGADGGDRTVLLIGGRVETVRKARGLGLDVVNVQRPDEYRPEHADLVRAALLVDYTDWSVLRPLVTAAHQVFGFSGVATITEPGVEPVGLICDTLGLRGNGHHCARLLRDKAEMRRHLAGRPGAVAAAVAEDRAALAEFGARHGHPFVVKPVDAAASFGVRLVEGPDAVEDAWQAVTALRGSTEHPFAAYFPVGRFLMEEYLDGPEYSVESLSFDGRHLLLAVTEKSVADGFVESGHALPARLPAADEQAVRDCVAAFLDAVGLRHGPAHTEVKLTSRGPRVIESHGRPGGDRIMELVEAAYGVDIEAYTVGWAAGVLPAIETPPKARAAAATCFLTARPGRVTGIEGVEEARAHEGVLGLDVAVDVGGTVRPLEASWDRVGQVLVTGPDTAAAQSLARQLAGKITVITEPAP</sequence>
<dbReference type="EMBL" id="VJZD01000018">
    <property type="protein sequence ID" value="MPY31074.1"/>
    <property type="molecule type" value="Genomic_DNA"/>
</dbReference>
<dbReference type="GO" id="GO:0016874">
    <property type="term" value="F:ligase activity"/>
    <property type="evidence" value="ECO:0007669"/>
    <property type="project" value="UniProtKB-KW"/>
</dbReference>
<dbReference type="Pfam" id="PF18130">
    <property type="entry name" value="ATPgrasp_N"/>
    <property type="match status" value="1"/>
</dbReference>
<evidence type="ECO:0000256" key="4">
    <source>
        <dbReference type="PROSITE-ProRule" id="PRU00409"/>
    </source>
</evidence>
<dbReference type="Pfam" id="PF18603">
    <property type="entry name" value="LAL_C2"/>
    <property type="match status" value="1"/>
</dbReference>
<evidence type="ECO:0000313" key="6">
    <source>
        <dbReference type="EMBL" id="MPY31074.1"/>
    </source>
</evidence>
<dbReference type="InterPro" id="IPR040570">
    <property type="entry name" value="LAL_C2"/>
</dbReference>
<dbReference type="PANTHER" id="PTHR43585:SF2">
    <property type="entry name" value="ATP-GRASP ENZYME FSQD"/>
    <property type="match status" value="1"/>
</dbReference>
<dbReference type="InterPro" id="IPR052032">
    <property type="entry name" value="ATP-dep_AA_Ligase"/>
</dbReference>
<name>A0A5N8VAM4_9ACTN</name>
<dbReference type="Gene3D" id="3.40.50.20">
    <property type="match status" value="1"/>
</dbReference>
<dbReference type="RefSeq" id="WP_152885881.1">
    <property type="nucleotide sequence ID" value="NZ_VJZD01000018.1"/>
</dbReference>
<keyword evidence="1" id="KW-0436">Ligase</keyword>
<proteinExistence type="predicted"/>
<dbReference type="PANTHER" id="PTHR43585">
    <property type="entry name" value="FUMIPYRROLE BIOSYNTHESIS PROTEIN C"/>
    <property type="match status" value="1"/>
</dbReference>
<evidence type="ECO:0000313" key="7">
    <source>
        <dbReference type="Proteomes" id="UP000325849"/>
    </source>
</evidence>
<dbReference type="PROSITE" id="PS50975">
    <property type="entry name" value="ATP_GRASP"/>
    <property type="match status" value="1"/>
</dbReference>
<dbReference type="Pfam" id="PF13535">
    <property type="entry name" value="ATP-grasp_4"/>
    <property type="match status" value="1"/>
</dbReference>
<evidence type="ECO:0000256" key="3">
    <source>
        <dbReference type="ARBA" id="ARBA00022840"/>
    </source>
</evidence>
<gene>
    <name evidence="6" type="ORF">FNH09_06985</name>
</gene>
<organism evidence="6 7">
    <name type="scientific">Streptomyces adustus</name>
    <dbReference type="NCBI Taxonomy" id="1609272"/>
    <lineage>
        <taxon>Bacteria</taxon>
        <taxon>Bacillati</taxon>
        <taxon>Actinomycetota</taxon>
        <taxon>Actinomycetes</taxon>
        <taxon>Kitasatosporales</taxon>
        <taxon>Streptomycetaceae</taxon>
        <taxon>Streptomyces</taxon>
    </lineage>
</organism>
<comment type="caution">
    <text evidence="6">The sequence shown here is derived from an EMBL/GenBank/DDBJ whole genome shotgun (WGS) entry which is preliminary data.</text>
</comment>
<dbReference type="SUPFAM" id="SSF56059">
    <property type="entry name" value="Glutathione synthetase ATP-binding domain-like"/>
    <property type="match status" value="1"/>
</dbReference>
<dbReference type="Proteomes" id="UP000325849">
    <property type="component" value="Unassembled WGS sequence"/>
</dbReference>
<reference evidence="6 7" key="1">
    <citation type="submission" date="2019-07" db="EMBL/GenBank/DDBJ databases">
        <title>New species of Amycolatopsis and Streptomyces.</title>
        <authorList>
            <person name="Duangmal K."/>
            <person name="Teo W.F.A."/>
            <person name="Lipun K."/>
        </authorList>
    </citation>
    <scope>NUCLEOTIDE SEQUENCE [LARGE SCALE GENOMIC DNA]</scope>
    <source>
        <strain evidence="6 7">NBRC 109810</strain>
    </source>
</reference>
<evidence type="ECO:0000256" key="1">
    <source>
        <dbReference type="ARBA" id="ARBA00022598"/>
    </source>
</evidence>
<dbReference type="GO" id="GO:0005524">
    <property type="term" value="F:ATP binding"/>
    <property type="evidence" value="ECO:0007669"/>
    <property type="project" value="UniProtKB-UniRule"/>
</dbReference>
<feature type="domain" description="ATP-grasp" evidence="5">
    <location>
        <begin position="119"/>
        <end position="323"/>
    </location>
</feature>
<dbReference type="OrthoDB" id="6964321at2"/>